<protein>
    <submittedName>
        <fullName evidence="1">Uncharacterized protein</fullName>
    </submittedName>
</protein>
<gene>
    <name evidence="1" type="ORF">HHI36_023943</name>
</gene>
<dbReference type="AlphaFoldDB" id="A0ABD2N1Y6"/>
<organism evidence="1 2">
    <name type="scientific">Cryptolaemus montrouzieri</name>
    <dbReference type="NCBI Taxonomy" id="559131"/>
    <lineage>
        <taxon>Eukaryota</taxon>
        <taxon>Metazoa</taxon>
        <taxon>Ecdysozoa</taxon>
        <taxon>Arthropoda</taxon>
        <taxon>Hexapoda</taxon>
        <taxon>Insecta</taxon>
        <taxon>Pterygota</taxon>
        <taxon>Neoptera</taxon>
        <taxon>Endopterygota</taxon>
        <taxon>Coleoptera</taxon>
        <taxon>Polyphaga</taxon>
        <taxon>Cucujiformia</taxon>
        <taxon>Coccinelloidea</taxon>
        <taxon>Coccinellidae</taxon>
        <taxon>Scymninae</taxon>
        <taxon>Scymnini</taxon>
        <taxon>Cryptolaemus</taxon>
    </lineage>
</organism>
<reference evidence="1 2" key="1">
    <citation type="journal article" date="2021" name="BMC Biol.">
        <title>Horizontally acquired antibacterial genes associated with adaptive radiation of ladybird beetles.</title>
        <authorList>
            <person name="Li H.S."/>
            <person name="Tang X.F."/>
            <person name="Huang Y.H."/>
            <person name="Xu Z.Y."/>
            <person name="Chen M.L."/>
            <person name="Du X.Y."/>
            <person name="Qiu B.Y."/>
            <person name="Chen P.T."/>
            <person name="Zhang W."/>
            <person name="Slipinski A."/>
            <person name="Escalona H.E."/>
            <person name="Waterhouse R.M."/>
            <person name="Zwick A."/>
            <person name="Pang H."/>
        </authorList>
    </citation>
    <scope>NUCLEOTIDE SEQUENCE [LARGE SCALE GENOMIC DNA]</scope>
    <source>
        <strain evidence="1">SYSU2018</strain>
    </source>
</reference>
<dbReference type="Proteomes" id="UP001516400">
    <property type="component" value="Unassembled WGS sequence"/>
</dbReference>
<sequence>MTNPSSRSIKFRLALGEYDFLVEYDRGKDNVTVEALSRIEISSSELKEMTSKIESSAYVVTRGRARKKLEQSKRDAEVAPKDAGLDHPGIVQLLKPPVDSVELRPVYEWKFQEIKSGENKKIECKRENI</sequence>
<dbReference type="EMBL" id="JABFTP020000044">
    <property type="protein sequence ID" value="KAL3272299.1"/>
    <property type="molecule type" value="Genomic_DNA"/>
</dbReference>
<comment type="caution">
    <text evidence="1">The sequence shown here is derived from an EMBL/GenBank/DDBJ whole genome shotgun (WGS) entry which is preliminary data.</text>
</comment>
<evidence type="ECO:0000313" key="2">
    <source>
        <dbReference type="Proteomes" id="UP001516400"/>
    </source>
</evidence>
<evidence type="ECO:0000313" key="1">
    <source>
        <dbReference type="EMBL" id="KAL3272299.1"/>
    </source>
</evidence>
<proteinExistence type="predicted"/>
<name>A0ABD2N1Y6_9CUCU</name>
<accession>A0ABD2N1Y6</accession>
<keyword evidence="2" id="KW-1185">Reference proteome</keyword>